<reference evidence="8 9" key="1">
    <citation type="submission" date="2023-04" db="EMBL/GenBank/DDBJ databases">
        <title>Draft genome sequence of Saccharopolyspora sp. TS4A08 isolated from sweet potato rhizospheric soil.</title>
        <authorList>
            <person name="Suksaard P."/>
            <person name="Duangmal K."/>
        </authorList>
    </citation>
    <scope>NUCLEOTIDE SEQUENCE [LARGE SCALE GENOMIC DNA]</scope>
    <source>
        <strain evidence="8 9">TS4A08</strain>
    </source>
</reference>
<keyword evidence="5 6" id="KW-0472">Membrane</keyword>
<dbReference type="InterPro" id="IPR036849">
    <property type="entry name" value="Enolase-like_C_sf"/>
</dbReference>
<accession>A0ABT6PQA6</accession>
<dbReference type="InterPro" id="IPR029065">
    <property type="entry name" value="Enolase_C-like"/>
</dbReference>
<feature type="transmembrane region" description="Helical" evidence="6">
    <location>
        <begin position="119"/>
        <end position="143"/>
    </location>
</feature>
<feature type="transmembrane region" description="Helical" evidence="6">
    <location>
        <begin position="155"/>
        <end position="178"/>
    </location>
</feature>
<evidence type="ECO:0000313" key="8">
    <source>
        <dbReference type="EMBL" id="MDI2030194.1"/>
    </source>
</evidence>
<feature type="transmembrane region" description="Helical" evidence="6">
    <location>
        <begin position="24"/>
        <end position="41"/>
    </location>
</feature>
<dbReference type="Proteomes" id="UP001237595">
    <property type="component" value="Unassembled WGS sequence"/>
</dbReference>
<feature type="transmembrane region" description="Helical" evidence="6">
    <location>
        <begin position="94"/>
        <end position="113"/>
    </location>
</feature>
<dbReference type="Pfam" id="PF07690">
    <property type="entry name" value="MFS_1"/>
    <property type="match status" value="1"/>
</dbReference>
<proteinExistence type="predicted"/>
<sequence>MAFNPSSSPEKADEDMRKTVRRKIAWRLIPLLAPAYFLASLERANLGIASLSMNESLGLSSATFGLAAGMFFIGYFLFEVPSNLAMARFGARKWLARIAVTWGVAATLTAAVQGEVSLYVMRILLGIAEAGLFPGVVFYFMLWFPARDRAKMLSLFVLGATLANMVGPPLSGAILELWPSGLLGLEDWRALFIIEGLPSIVVGLLIFTVLVDTPDKTRWLTAEEKNWLAGEVDDRRRRVRPRRGRAECPRCSRTELVEAGFAGQKWFFADGPGQGEEELARNVELAARAREGAGPRAQLMFDAFMGWDLAHATAWCREAEQFRPTWLEEPFAPAAVAAYAQLRGLTTVPLAAGEHLYDRFDLLPFLQGACSRRCKWTPSGAAG</sequence>
<keyword evidence="4 6" id="KW-1133">Transmembrane helix</keyword>
<keyword evidence="9" id="KW-1185">Reference proteome</keyword>
<evidence type="ECO:0000256" key="5">
    <source>
        <dbReference type="ARBA" id="ARBA00023136"/>
    </source>
</evidence>
<dbReference type="PANTHER" id="PTHR43791:SF36">
    <property type="entry name" value="TRANSPORTER, PUTATIVE (AFU_ORTHOLOGUE AFUA_6G08340)-RELATED"/>
    <property type="match status" value="1"/>
</dbReference>
<name>A0ABT6PQA6_9PSEU</name>
<dbReference type="InterPro" id="IPR011701">
    <property type="entry name" value="MFS"/>
</dbReference>
<evidence type="ECO:0000256" key="6">
    <source>
        <dbReference type="SAM" id="Phobius"/>
    </source>
</evidence>
<evidence type="ECO:0000256" key="4">
    <source>
        <dbReference type="ARBA" id="ARBA00022989"/>
    </source>
</evidence>
<dbReference type="InterPro" id="IPR020846">
    <property type="entry name" value="MFS_dom"/>
</dbReference>
<evidence type="ECO:0000313" key="9">
    <source>
        <dbReference type="Proteomes" id="UP001237595"/>
    </source>
</evidence>
<dbReference type="Gene3D" id="3.20.20.120">
    <property type="entry name" value="Enolase-like C-terminal domain"/>
    <property type="match status" value="1"/>
</dbReference>
<feature type="transmembrane region" description="Helical" evidence="6">
    <location>
        <begin position="190"/>
        <end position="211"/>
    </location>
</feature>
<dbReference type="SMART" id="SM00922">
    <property type="entry name" value="MR_MLE"/>
    <property type="match status" value="1"/>
</dbReference>
<protein>
    <submittedName>
        <fullName evidence="8">MFS transporter</fullName>
    </submittedName>
</protein>
<evidence type="ECO:0000256" key="1">
    <source>
        <dbReference type="ARBA" id="ARBA00004651"/>
    </source>
</evidence>
<dbReference type="PANTHER" id="PTHR43791">
    <property type="entry name" value="PERMEASE-RELATED"/>
    <property type="match status" value="1"/>
</dbReference>
<comment type="caution">
    <text evidence="8">The sequence shown here is derived from an EMBL/GenBank/DDBJ whole genome shotgun (WGS) entry which is preliminary data.</text>
</comment>
<dbReference type="Gene3D" id="1.20.1250.20">
    <property type="entry name" value="MFS general substrate transporter like domains"/>
    <property type="match status" value="1"/>
</dbReference>
<evidence type="ECO:0000256" key="2">
    <source>
        <dbReference type="ARBA" id="ARBA00022448"/>
    </source>
</evidence>
<dbReference type="InterPro" id="IPR013342">
    <property type="entry name" value="Mandelate_racemase_C"/>
</dbReference>
<organism evidence="8 9">
    <name type="scientific">Saccharopolyspora ipomoeae</name>
    <dbReference type="NCBI Taxonomy" id="3042027"/>
    <lineage>
        <taxon>Bacteria</taxon>
        <taxon>Bacillati</taxon>
        <taxon>Actinomycetota</taxon>
        <taxon>Actinomycetes</taxon>
        <taxon>Pseudonocardiales</taxon>
        <taxon>Pseudonocardiaceae</taxon>
        <taxon>Saccharopolyspora</taxon>
    </lineage>
</organism>
<dbReference type="Pfam" id="PF13378">
    <property type="entry name" value="MR_MLE_C"/>
    <property type="match status" value="1"/>
</dbReference>
<dbReference type="InterPro" id="IPR036259">
    <property type="entry name" value="MFS_trans_sf"/>
</dbReference>
<comment type="subcellular location">
    <subcellularLocation>
        <location evidence="1">Cell membrane</location>
        <topology evidence="1">Multi-pass membrane protein</topology>
    </subcellularLocation>
</comment>
<feature type="transmembrane region" description="Helical" evidence="6">
    <location>
        <begin position="61"/>
        <end position="82"/>
    </location>
</feature>
<evidence type="ECO:0000256" key="3">
    <source>
        <dbReference type="ARBA" id="ARBA00022692"/>
    </source>
</evidence>
<evidence type="ECO:0000259" key="7">
    <source>
        <dbReference type="PROSITE" id="PS50850"/>
    </source>
</evidence>
<keyword evidence="3 6" id="KW-0812">Transmembrane</keyword>
<dbReference type="EMBL" id="JASAOF010000009">
    <property type="protein sequence ID" value="MDI2030194.1"/>
    <property type="molecule type" value="Genomic_DNA"/>
</dbReference>
<feature type="domain" description="Major facilitator superfamily (MFS) profile" evidence="7">
    <location>
        <begin position="28"/>
        <end position="383"/>
    </location>
</feature>
<dbReference type="SUPFAM" id="SSF103473">
    <property type="entry name" value="MFS general substrate transporter"/>
    <property type="match status" value="1"/>
</dbReference>
<gene>
    <name evidence="8" type="ORF">QFW96_16315</name>
</gene>
<dbReference type="PROSITE" id="PS50850">
    <property type="entry name" value="MFS"/>
    <property type="match status" value="1"/>
</dbReference>
<keyword evidence="2" id="KW-0813">Transport</keyword>
<dbReference type="SUPFAM" id="SSF51604">
    <property type="entry name" value="Enolase C-terminal domain-like"/>
    <property type="match status" value="1"/>
</dbReference>